<keyword evidence="3" id="KW-1185">Reference proteome</keyword>
<feature type="transmembrane region" description="Helical" evidence="1">
    <location>
        <begin position="20"/>
        <end position="37"/>
    </location>
</feature>
<protein>
    <submittedName>
        <fullName evidence="2">Uncharacterized protein</fullName>
    </submittedName>
</protein>
<dbReference type="AlphaFoldDB" id="A0A3P7X1F0"/>
<keyword evidence="1" id="KW-0472">Membrane</keyword>
<accession>A0A3P7X1F0</accession>
<sequence length="103" mass="11785">MTKFSFNNLAALVLAKSLTALRISFFFLVTAGLFRFLSTKSYWRRWRAYGYDFTSCLSKALTRHLAPDCKSCSLSMLSKQATKARRLFLEGKISITKSIILEE</sequence>
<proteinExistence type="predicted"/>
<name>A0A3P7X1F0_HAEPC</name>
<keyword evidence="1" id="KW-1133">Transmembrane helix</keyword>
<dbReference type="EMBL" id="UZAF01016240">
    <property type="protein sequence ID" value="VDO23838.1"/>
    <property type="molecule type" value="Genomic_DNA"/>
</dbReference>
<keyword evidence="1" id="KW-0812">Transmembrane</keyword>
<reference evidence="2 3" key="1">
    <citation type="submission" date="2018-11" db="EMBL/GenBank/DDBJ databases">
        <authorList>
            <consortium name="Pathogen Informatics"/>
        </authorList>
    </citation>
    <scope>NUCLEOTIDE SEQUENCE [LARGE SCALE GENOMIC DNA]</scope>
    <source>
        <strain evidence="2 3">MHpl1</strain>
    </source>
</reference>
<organism evidence="2 3">
    <name type="scientific">Haemonchus placei</name>
    <name type="common">Barber's pole worm</name>
    <dbReference type="NCBI Taxonomy" id="6290"/>
    <lineage>
        <taxon>Eukaryota</taxon>
        <taxon>Metazoa</taxon>
        <taxon>Ecdysozoa</taxon>
        <taxon>Nematoda</taxon>
        <taxon>Chromadorea</taxon>
        <taxon>Rhabditida</taxon>
        <taxon>Rhabditina</taxon>
        <taxon>Rhabditomorpha</taxon>
        <taxon>Strongyloidea</taxon>
        <taxon>Trichostrongylidae</taxon>
        <taxon>Haemonchus</taxon>
    </lineage>
</organism>
<evidence type="ECO:0000313" key="3">
    <source>
        <dbReference type="Proteomes" id="UP000268014"/>
    </source>
</evidence>
<evidence type="ECO:0000256" key="1">
    <source>
        <dbReference type="SAM" id="Phobius"/>
    </source>
</evidence>
<dbReference type="Proteomes" id="UP000268014">
    <property type="component" value="Unassembled WGS sequence"/>
</dbReference>
<evidence type="ECO:0000313" key="2">
    <source>
        <dbReference type="EMBL" id="VDO23838.1"/>
    </source>
</evidence>
<gene>
    <name evidence="2" type="ORF">HPLM_LOCUS4702</name>
</gene>